<proteinExistence type="inferred from homology"/>
<comment type="caution">
    <text evidence="3">The sequence shown here is derived from an EMBL/GenBank/DDBJ whole genome shotgun (WGS) entry which is preliminary data.</text>
</comment>
<dbReference type="PANTHER" id="PTHR31793">
    <property type="entry name" value="4-HYDROXYBENZOYL-COA THIOESTERASE FAMILY MEMBER"/>
    <property type="match status" value="1"/>
</dbReference>
<keyword evidence="2 3" id="KW-0378">Hydrolase</keyword>
<dbReference type="Proteomes" id="UP001249020">
    <property type="component" value="Unassembled WGS sequence"/>
</dbReference>
<dbReference type="Gene3D" id="3.10.129.10">
    <property type="entry name" value="Hotdog Thioesterase"/>
    <property type="match status" value="1"/>
</dbReference>
<dbReference type="SUPFAM" id="SSF54637">
    <property type="entry name" value="Thioesterase/thiol ester dehydrase-isomerase"/>
    <property type="match status" value="1"/>
</dbReference>
<evidence type="ECO:0000313" key="3">
    <source>
        <dbReference type="EMBL" id="MDT0581054.1"/>
    </source>
</evidence>
<comment type="similarity">
    <text evidence="1">Belongs to the 4-hydroxybenzoyl-CoA thioesterase family.</text>
</comment>
<dbReference type="EMBL" id="JAVRIE010000001">
    <property type="protein sequence ID" value="MDT0581054.1"/>
    <property type="molecule type" value="Genomic_DNA"/>
</dbReference>
<dbReference type="AlphaFoldDB" id="A0AAW8QY29"/>
<accession>A0AAW8QY29</accession>
<dbReference type="InterPro" id="IPR029069">
    <property type="entry name" value="HotDog_dom_sf"/>
</dbReference>
<evidence type="ECO:0000313" key="4">
    <source>
        <dbReference type="Proteomes" id="UP001249020"/>
    </source>
</evidence>
<name>A0AAW8QY29_9ALTE</name>
<sequence>MTTQDKSKAMPARKDFHKEYEITTRWLDNDQFGHINNVNYYSFFDTIVNQFLINEANYSPMQSDKIGLMVESNCRYLKSLSYPDKLIGAFRVKKLGNSSVSYEVGIFKQHQEQLCALGTLTHVFVNRDDSKPSPIPEALRTVLSKAIYN</sequence>
<protein>
    <submittedName>
        <fullName evidence="3">Thioesterase family protein</fullName>
        <ecNumber evidence="3">3.1.2.-</ecNumber>
    </submittedName>
</protein>
<reference evidence="3 4" key="1">
    <citation type="submission" date="2023-09" db="EMBL/GenBank/DDBJ databases">
        <authorList>
            <person name="Rey-Velasco X."/>
        </authorList>
    </citation>
    <scope>NUCLEOTIDE SEQUENCE [LARGE SCALE GENOMIC DNA]</scope>
    <source>
        <strain evidence="3 4">W409</strain>
    </source>
</reference>
<evidence type="ECO:0000256" key="1">
    <source>
        <dbReference type="ARBA" id="ARBA00005953"/>
    </source>
</evidence>
<gene>
    <name evidence="3" type="ORF">RM544_00730</name>
</gene>
<keyword evidence="4" id="KW-1185">Reference proteome</keyword>
<dbReference type="EC" id="3.1.2.-" evidence="3"/>
<dbReference type="GO" id="GO:0047617">
    <property type="term" value="F:fatty acyl-CoA hydrolase activity"/>
    <property type="evidence" value="ECO:0007669"/>
    <property type="project" value="TreeGrafter"/>
</dbReference>
<dbReference type="InterPro" id="IPR050563">
    <property type="entry name" value="4-hydroxybenzoyl-CoA_TE"/>
</dbReference>
<dbReference type="PANTHER" id="PTHR31793:SF27">
    <property type="entry name" value="NOVEL THIOESTERASE SUPERFAMILY DOMAIN AND SAPOSIN A-TYPE DOMAIN CONTAINING PROTEIN (0610012H03RIK)"/>
    <property type="match status" value="1"/>
</dbReference>
<organism evidence="3 4">
    <name type="scientific">Brumicola blandensis</name>
    <dbReference type="NCBI Taxonomy" id="3075611"/>
    <lineage>
        <taxon>Bacteria</taxon>
        <taxon>Pseudomonadati</taxon>
        <taxon>Pseudomonadota</taxon>
        <taxon>Gammaproteobacteria</taxon>
        <taxon>Alteromonadales</taxon>
        <taxon>Alteromonadaceae</taxon>
        <taxon>Brumicola</taxon>
    </lineage>
</organism>
<dbReference type="CDD" id="cd00586">
    <property type="entry name" value="4HBT"/>
    <property type="match status" value="1"/>
</dbReference>
<dbReference type="Pfam" id="PF13279">
    <property type="entry name" value="4HBT_2"/>
    <property type="match status" value="1"/>
</dbReference>
<dbReference type="RefSeq" id="WP_311359869.1">
    <property type="nucleotide sequence ID" value="NZ_JAVRIE010000001.1"/>
</dbReference>
<evidence type="ECO:0000256" key="2">
    <source>
        <dbReference type="ARBA" id="ARBA00022801"/>
    </source>
</evidence>